<evidence type="ECO:0000256" key="12">
    <source>
        <dbReference type="SAM" id="MobiDB-lite"/>
    </source>
</evidence>
<feature type="region of interest" description="Disordered" evidence="12">
    <location>
        <begin position="1"/>
        <end position="80"/>
    </location>
</feature>
<evidence type="ECO:0000256" key="6">
    <source>
        <dbReference type="ARBA" id="ARBA00022528"/>
    </source>
</evidence>
<evidence type="ECO:0000256" key="9">
    <source>
        <dbReference type="ARBA" id="ARBA00023078"/>
    </source>
</evidence>
<dbReference type="EMBL" id="NKQK01000029">
    <property type="protein sequence ID" value="PSR84689.1"/>
    <property type="molecule type" value="Genomic_DNA"/>
</dbReference>
<dbReference type="GO" id="GO:0003755">
    <property type="term" value="F:peptidyl-prolyl cis-trans isomerase activity"/>
    <property type="evidence" value="ECO:0007669"/>
    <property type="project" value="UniProtKB-KW"/>
</dbReference>
<protein>
    <recommendedName>
        <fullName evidence="5 11">peptidylprolyl isomerase</fullName>
        <ecNumber evidence="5 11">5.2.1.8</ecNumber>
    </recommendedName>
</protein>
<dbReference type="OrthoDB" id="1902587at2759"/>
<sequence length="259" mass="27387">MASLFGSPPSLSHPITRTHHFSSSQQSPPPPQPPSTPSQSPPPLPSQPLSTITTETPTPVSAKVQRQKPTKAVTSSSAESTDWIASTLTRRFGLGAGLAWAGFLAFGVVSEQIKTRLEVSQQEANTRDVEKQEEVVLPNGIRYYELRVGGGASPRVGDLVVIDLKGNVEGSGQVFVDTFGGEKKPLALVLGSRPYTKGMCEGIEYVLKSMKAGGRRRVIVPSGLGFGENGADLGSGLQIPPNATLEYVVEVDKVSIAPA</sequence>
<keyword evidence="9" id="KW-0793">Thylakoid</keyword>
<keyword evidence="6" id="KW-0150">Chloroplast</keyword>
<comment type="subcellular location">
    <subcellularLocation>
        <location evidence="3">Plastid</location>
        <location evidence="3">Chloroplast thylakoid lumen</location>
    </subcellularLocation>
</comment>
<dbReference type="InParanoid" id="A0A2R6P3L6"/>
<accession>A0A2R6P3L6</accession>
<dbReference type="GO" id="GO:0009543">
    <property type="term" value="C:chloroplast thylakoid lumen"/>
    <property type="evidence" value="ECO:0007669"/>
    <property type="project" value="UniProtKB-SubCell"/>
</dbReference>
<dbReference type="PROSITE" id="PS50059">
    <property type="entry name" value="FKBP_PPIASE"/>
    <property type="match status" value="1"/>
</dbReference>
<evidence type="ECO:0000256" key="3">
    <source>
        <dbReference type="ARBA" id="ARBA00004456"/>
    </source>
</evidence>
<keyword evidence="10 11" id="KW-0697">Rotamase</keyword>
<dbReference type="PANTHER" id="PTHR47598:SF1">
    <property type="entry name" value="PEPTIDYL-PROLYL CIS-TRANS ISOMERASE FKBP17-2, CHLOROPLASTIC"/>
    <property type="match status" value="1"/>
</dbReference>
<reference evidence="15" key="2">
    <citation type="journal article" date="2018" name="BMC Genomics">
        <title>A manually annotated Actinidia chinensis var. chinensis (kiwifruit) genome highlights the challenges associated with draft genomes and gene prediction in plants.</title>
        <authorList>
            <person name="Pilkington S.M."/>
            <person name="Crowhurst R."/>
            <person name="Hilario E."/>
            <person name="Nardozza S."/>
            <person name="Fraser L."/>
            <person name="Peng Y."/>
            <person name="Gunaseelan K."/>
            <person name="Simpson R."/>
            <person name="Tahir J."/>
            <person name="Deroles S.C."/>
            <person name="Templeton K."/>
            <person name="Luo Z."/>
            <person name="Davy M."/>
            <person name="Cheng C."/>
            <person name="McNeilage M."/>
            <person name="Scaglione D."/>
            <person name="Liu Y."/>
            <person name="Zhang Q."/>
            <person name="Datson P."/>
            <person name="De Silva N."/>
            <person name="Gardiner S.E."/>
            <person name="Bassett H."/>
            <person name="Chagne D."/>
            <person name="McCallum J."/>
            <person name="Dzierzon H."/>
            <person name="Deng C."/>
            <person name="Wang Y.Y."/>
            <person name="Barron L."/>
            <person name="Manako K."/>
            <person name="Bowen J."/>
            <person name="Foster T.M."/>
            <person name="Erridge Z.A."/>
            <person name="Tiffin H."/>
            <person name="Waite C.N."/>
            <person name="Davies K.M."/>
            <person name="Grierson E.P."/>
            <person name="Laing W.A."/>
            <person name="Kirk R."/>
            <person name="Chen X."/>
            <person name="Wood M."/>
            <person name="Montefiori M."/>
            <person name="Brummell D.A."/>
            <person name="Schwinn K.E."/>
            <person name="Catanach A."/>
            <person name="Fullerton C."/>
            <person name="Li D."/>
            <person name="Meiyalaghan S."/>
            <person name="Nieuwenhuizen N."/>
            <person name="Read N."/>
            <person name="Prakash R."/>
            <person name="Hunter D."/>
            <person name="Zhang H."/>
            <person name="McKenzie M."/>
            <person name="Knabel M."/>
            <person name="Harris A."/>
            <person name="Allan A.C."/>
            <person name="Gleave A."/>
            <person name="Chen A."/>
            <person name="Janssen B.J."/>
            <person name="Plunkett B."/>
            <person name="Ampomah-Dwamena C."/>
            <person name="Voogd C."/>
            <person name="Leif D."/>
            <person name="Lafferty D."/>
            <person name="Souleyre E.J.F."/>
            <person name="Varkonyi-Gasic E."/>
            <person name="Gambi F."/>
            <person name="Hanley J."/>
            <person name="Yao J.L."/>
            <person name="Cheung J."/>
            <person name="David K.M."/>
            <person name="Warren B."/>
            <person name="Marsh K."/>
            <person name="Snowden K.C."/>
            <person name="Lin-Wang K."/>
            <person name="Brian L."/>
            <person name="Martinez-Sanchez M."/>
            <person name="Wang M."/>
            <person name="Ileperuma N."/>
            <person name="Macnee N."/>
            <person name="Campin R."/>
            <person name="McAtee P."/>
            <person name="Drummond R.S.M."/>
            <person name="Espley R.V."/>
            <person name="Ireland H.S."/>
            <person name="Wu R."/>
            <person name="Atkinson R.G."/>
            <person name="Karunairetnam S."/>
            <person name="Bulley S."/>
            <person name="Chunkath S."/>
            <person name="Hanley Z."/>
            <person name="Storey R."/>
            <person name="Thrimawithana A.H."/>
            <person name="Thomson S."/>
            <person name="David C."/>
            <person name="Testolin R."/>
            <person name="Huang H."/>
            <person name="Hellens R.P."/>
            <person name="Schaffer R.J."/>
        </authorList>
    </citation>
    <scope>NUCLEOTIDE SEQUENCE [LARGE SCALE GENOMIC DNA]</scope>
    <source>
        <strain evidence="15">cv. Red5</strain>
    </source>
</reference>
<dbReference type="Gene3D" id="3.10.50.40">
    <property type="match status" value="1"/>
</dbReference>
<evidence type="ECO:0000313" key="14">
    <source>
        <dbReference type="EMBL" id="PSR84689.1"/>
    </source>
</evidence>
<dbReference type="InterPro" id="IPR001179">
    <property type="entry name" value="PPIase_FKBP_dom"/>
</dbReference>
<evidence type="ECO:0000259" key="13">
    <source>
        <dbReference type="PROSITE" id="PS50059"/>
    </source>
</evidence>
<evidence type="ECO:0000256" key="11">
    <source>
        <dbReference type="PROSITE-ProRule" id="PRU00277"/>
    </source>
</evidence>
<dbReference type="InterPro" id="IPR046357">
    <property type="entry name" value="PPIase_dom_sf"/>
</dbReference>
<dbReference type="AlphaFoldDB" id="A0A2R6P3L6"/>
<feature type="domain" description="PPIase FKBP-type" evidence="13">
    <location>
        <begin position="157"/>
        <end position="255"/>
    </location>
</feature>
<organism evidence="14 15">
    <name type="scientific">Actinidia chinensis var. chinensis</name>
    <name type="common">Chinese soft-hair kiwi</name>
    <dbReference type="NCBI Taxonomy" id="1590841"/>
    <lineage>
        <taxon>Eukaryota</taxon>
        <taxon>Viridiplantae</taxon>
        <taxon>Streptophyta</taxon>
        <taxon>Embryophyta</taxon>
        <taxon>Tracheophyta</taxon>
        <taxon>Spermatophyta</taxon>
        <taxon>Magnoliopsida</taxon>
        <taxon>eudicotyledons</taxon>
        <taxon>Gunneridae</taxon>
        <taxon>Pentapetalae</taxon>
        <taxon>asterids</taxon>
        <taxon>Ericales</taxon>
        <taxon>Actinidiaceae</taxon>
        <taxon>Actinidia</taxon>
    </lineage>
</organism>
<dbReference type="EC" id="5.2.1.8" evidence="5 11"/>
<dbReference type="SUPFAM" id="SSF54534">
    <property type="entry name" value="FKBP-like"/>
    <property type="match status" value="1"/>
</dbReference>
<evidence type="ECO:0000256" key="4">
    <source>
        <dbReference type="ARBA" id="ARBA00006577"/>
    </source>
</evidence>
<evidence type="ECO:0000256" key="1">
    <source>
        <dbReference type="ARBA" id="ARBA00000971"/>
    </source>
</evidence>
<dbReference type="FunCoup" id="A0A2R6P3L6">
    <property type="interactions" value="1515"/>
</dbReference>
<evidence type="ECO:0000256" key="7">
    <source>
        <dbReference type="ARBA" id="ARBA00022640"/>
    </source>
</evidence>
<dbReference type="PANTHER" id="PTHR47598">
    <property type="entry name" value="PEPTIDYL-PROLYL CIS-TRANS ISOMERASE FKBP17-2, CHLOROPLASTIC"/>
    <property type="match status" value="1"/>
</dbReference>
<comment type="similarity">
    <text evidence="4">Belongs to the FKBP-type PPIase family.</text>
</comment>
<comment type="function">
    <text evidence="2">PPIases accelerate the folding of proteins. It catalyzes the cis-trans isomerization of proline imidic peptide bonds in oligopeptides.</text>
</comment>
<evidence type="ECO:0000256" key="10">
    <source>
        <dbReference type="ARBA" id="ARBA00023110"/>
    </source>
</evidence>
<name>A0A2R6P3L6_ACTCC</name>
<gene>
    <name evidence="14" type="ORF">CEY00_Acc21813</name>
</gene>
<comment type="caution">
    <text evidence="14">The sequence shown here is derived from an EMBL/GenBank/DDBJ whole genome shotgun (WGS) entry which is preliminary data.</text>
</comment>
<keyword evidence="7" id="KW-0934">Plastid</keyword>
<evidence type="ECO:0000256" key="5">
    <source>
        <dbReference type="ARBA" id="ARBA00013194"/>
    </source>
</evidence>
<evidence type="ECO:0000313" key="15">
    <source>
        <dbReference type="Proteomes" id="UP000241394"/>
    </source>
</evidence>
<keyword evidence="8" id="KW-0809">Transit peptide</keyword>
<reference evidence="14 15" key="1">
    <citation type="submission" date="2017-07" db="EMBL/GenBank/DDBJ databases">
        <title>An improved, manually edited Actinidia chinensis var. chinensis (kiwifruit) genome highlights the challenges associated with draft genomes and gene prediction in plants.</title>
        <authorList>
            <person name="Pilkington S."/>
            <person name="Crowhurst R."/>
            <person name="Hilario E."/>
            <person name="Nardozza S."/>
            <person name="Fraser L."/>
            <person name="Peng Y."/>
            <person name="Gunaseelan K."/>
            <person name="Simpson R."/>
            <person name="Tahir J."/>
            <person name="Deroles S."/>
            <person name="Templeton K."/>
            <person name="Luo Z."/>
            <person name="Davy M."/>
            <person name="Cheng C."/>
            <person name="Mcneilage M."/>
            <person name="Scaglione D."/>
            <person name="Liu Y."/>
            <person name="Zhang Q."/>
            <person name="Datson P."/>
            <person name="De Silva N."/>
            <person name="Gardiner S."/>
            <person name="Bassett H."/>
            <person name="Chagne D."/>
            <person name="Mccallum J."/>
            <person name="Dzierzon H."/>
            <person name="Deng C."/>
            <person name="Wang Y.-Y."/>
            <person name="Barron N."/>
            <person name="Manako K."/>
            <person name="Bowen J."/>
            <person name="Foster T."/>
            <person name="Erridge Z."/>
            <person name="Tiffin H."/>
            <person name="Waite C."/>
            <person name="Davies K."/>
            <person name="Grierson E."/>
            <person name="Laing W."/>
            <person name="Kirk R."/>
            <person name="Chen X."/>
            <person name="Wood M."/>
            <person name="Montefiori M."/>
            <person name="Brummell D."/>
            <person name="Schwinn K."/>
            <person name="Catanach A."/>
            <person name="Fullerton C."/>
            <person name="Li D."/>
            <person name="Meiyalaghan S."/>
            <person name="Nieuwenhuizen N."/>
            <person name="Read N."/>
            <person name="Prakash R."/>
            <person name="Hunter D."/>
            <person name="Zhang H."/>
            <person name="Mckenzie M."/>
            <person name="Knabel M."/>
            <person name="Harris A."/>
            <person name="Allan A."/>
            <person name="Chen A."/>
            <person name="Janssen B."/>
            <person name="Plunkett B."/>
            <person name="Dwamena C."/>
            <person name="Voogd C."/>
            <person name="Leif D."/>
            <person name="Lafferty D."/>
            <person name="Souleyre E."/>
            <person name="Varkonyi-Gasic E."/>
            <person name="Gambi F."/>
            <person name="Hanley J."/>
            <person name="Yao J.-L."/>
            <person name="Cheung J."/>
            <person name="David K."/>
            <person name="Warren B."/>
            <person name="Marsh K."/>
            <person name="Snowden K."/>
            <person name="Lin-Wang K."/>
            <person name="Brian L."/>
            <person name="Martinez-Sanchez M."/>
            <person name="Wang M."/>
            <person name="Ileperuma N."/>
            <person name="Macnee N."/>
            <person name="Campin R."/>
            <person name="Mcatee P."/>
            <person name="Drummond R."/>
            <person name="Espley R."/>
            <person name="Ireland H."/>
            <person name="Wu R."/>
            <person name="Atkinson R."/>
            <person name="Karunairetnam S."/>
            <person name="Bulley S."/>
            <person name="Chunkath S."/>
            <person name="Hanley Z."/>
            <person name="Storey R."/>
            <person name="Thrimawithana A."/>
            <person name="Thomson S."/>
            <person name="David C."/>
            <person name="Testolin R."/>
        </authorList>
    </citation>
    <scope>NUCLEOTIDE SEQUENCE [LARGE SCALE GENOMIC DNA]</scope>
    <source>
        <strain evidence="15">cv. Red5</strain>
        <tissue evidence="14">Young leaf</tissue>
    </source>
</reference>
<dbReference type="Gramene" id="PSR84689">
    <property type="protein sequence ID" value="PSR84689"/>
    <property type="gene ID" value="CEY00_Acc21813"/>
</dbReference>
<dbReference type="FunFam" id="3.10.50.40:FF:000037">
    <property type="entry name" value="Peptidylprolyl isomerase"/>
    <property type="match status" value="1"/>
</dbReference>
<keyword evidence="15" id="KW-1185">Reference proteome</keyword>
<evidence type="ECO:0000256" key="8">
    <source>
        <dbReference type="ARBA" id="ARBA00022946"/>
    </source>
</evidence>
<dbReference type="InterPro" id="IPR053111">
    <property type="entry name" value="Chloro_FKBP-type_PPIase"/>
</dbReference>
<feature type="compositionally biased region" description="Pro residues" evidence="12">
    <location>
        <begin position="27"/>
        <end position="46"/>
    </location>
</feature>
<keyword evidence="11 14" id="KW-0413">Isomerase</keyword>
<dbReference type="Proteomes" id="UP000241394">
    <property type="component" value="Chromosome LG29"/>
</dbReference>
<dbReference type="OMA" id="LCEGIEY"/>
<dbReference type="STRING" id="1590841.A0A2R6P3L6"/>
<proteinExistence type="inferred from homology"/>
<evidence type="ECO:0000256" key="2">
    <source>
        <dbReference type="ARBA" id="ARBA00002388"/>
    </source>
</evidence>
<comment type="catalytic activity">
    <reaction evidence="1 11">
        <text>[protein]-peptidylproline (omega=180) = [protein]-peptidylproline (omega=0)</text>
        <dbReference type="Rhea" id="RHEA:16237"/>
        <dbReference type="Rhea" id="RHEA-COMP:10747"/>
        <dbReference type="Rhea" id="RHEA-COMP:10748"/>
        <dbReference type="ChEBI" id="CHEBI:83833"/>
        <dbReference type="ChEBI" id="CHEBI:83834"/>
        <dbReference type="EC" id="5.2.1.8"/>
    </reaction>
</comment>
<dbReference type="Pfam" id="PF00254">
    <property type="entry name" value="FKBP_C"/>
    <property type="match status" value="1"/>
</dbReference>